<name>G2I5W9_KOMMN</name>
<dbReference type="PANTHER" id="PTHR28524">
    <property type="entry name" value="SUCCINATE DEHYDROGENASE ASSEMBLY FACTOR 4, MITOCHONDRIAL"/>
    <property type="match status" value="1"/>
</dbReference>
<dbReference type="STRING" id="634177.GLX_11040"/>
<dbReference type="HOGENOM" id="CLU_160299_3_1_5"/>
<accession>G2I5W9</accession>
<sequence length="76" mass="8087">MGFLCLPVSSPWAETGCMNKDNTPAPPPAADTAQDEAAKEAALLKQPAEPDERGGPKGPEPTRYGDWTVKGRCVDF</sequence>
<dbReference type="PANTHER" id="PTHR28524:SF3">
    <property type="entry name" value="SUCCINATE DEHYDROGENASE ASSEMBLY FACTOR 4, MITOCHONDRIAL"/>
    <property type="match status" value="1"/>
</dbReference>
<evidence type="ECO:0000256" key="2">
    <source>
        <dbReference type="SAM" id="MobiDB-lite"/>
    </source>
</evidence>
<dbReference type="InterPro" id="IPR012875">
    <property type="entry name" value="SDHF4"/>
</dbReference>
<proteinExistence type="inferred from homology"/>
<evidence type="ECO:0000313" key="4">
    <source>
        <dbReference type="Proteomes" id="UP000009044"/>
    </source>
</evidence>
<dbReference type="Proteomes" id="UP000009044">
    <property type="component" value="Chromosome"/>
</dbReference>
<evidence type="ECO:0008006" key="5">
    <source>
        <dbReference type="Google" id="ProtNLM"/>
    </source>
</evidence>
<organism evidence="3 4">
    <name type="scientific">Komagataeibacter medellinensis (strain NBRC 3288 / BCRC 11682 / LMG 1693 / Kondo 51)</name>
    <name type="common">Gluconacetobacter medellinensis</name>
    <dbReference type="NCBI Taxonomy" id="634177"/>
    <lineage>
        <taxon>Bacteria</taxon>
        <taxon>Pseudomonadati</taxon>
        <taxon>Pseudomonadota</taxon>
        <taxon>Alphaproteobacteria</taxon>
        <taxon>Acetobacterales</taxon>
        <taxon>Acetobacteraceae</taxon>
        <taxon>Komagataeibacter</taxon>
    </lineage>
</organism>
<gene>
    <name evidence="3" type="ordered locus">GLX_11040</name>
</gene>
<protein>
    <recommendedName>
        <fullName evidence="5">DUF1674 domain-containing protein</fullName>
    </recommendedName>
</protein>
<dbReference type="EMBL" id="AP012159">
    <property type="protein sequence ID" value="BAK83516.1"/>
    <property type="molecule type" value="Genomic_DNA"/>
</dbReference>
<dbReference type="PATRIC" id="fig|634177.7.peg.1268"/>
<evidence type="ECO:0000313" key="3">
    <source>
        <dbReference type="EMBL" id="BAK83516.1"/>
    </source>
</evidence>
<feature type="region of interest" description="Disordered" evidence="2">
    <location>
        <begin position="1"/>
        <end position="66"/>
    </location>
</feature>
<dbReference type="eggNOG" id="COG5508">
    <property type="taxonomic scope" value="Bacteria"/>
</dbReference>
<comment type="similarity">
    <text evidence="1">Belongs to the SDHAF4 family.</text>
</comment>
<dbReference type="Pfam" id="PF07896">
    <property type="entry name" value="DUF1674"/>
    <property type="match status" value="1"/>
</dbReference>
<reference evidence="4" key="1">
    <citation type="journal article" date="2011" name="J. Bacteriol.">
        <title>Complete genome sequence of NBRC 3288, a unique cellulose-nonproducing strain of Gluconacetobacter xylinus isolated from vinegar.</title>
        <authorList>
            <person name="Ogino H."/>
            <person name="Azuma Y."/>
            <person name="Hosoyama A."/>
            <person name="Nakazawa H."/>
            <person name="Matsutani M."/>
            <person name="Hasegawa A."/>
            <person name="Otsuyama K."/>
            <person name="Matsushita K."/>
            <person name="Fujita N."/>
            <person name="Shirai M."/>
        </authorList>
    </citation>
    <scope>NUCLEOTIDE SEQUENCE [LARGE SCALE GENOMIC DNA]</scope>
    <source>
        <strain evidence="4">NBRC 3288 / BCRC 11682 / LMG 1693</strain>
    </source>
</reference>
<evidence type="ECO:0000256" key="1">
    <source>
        <dbReference type="ARBA" id="ARBA00005701"/>
    </source>
</evidence>
<dbReference type="KEGG" id="gxy:GLX_11040"/>
<dbReference type="AlphaFoldDB" id="G2I5W9"/>